<comment type="caution">
    <text evidence="2">The sequence shown here is derived from an EMBL/GenBank/DDBJ whole genome shotgun (WGS) entry which is preliminary data.</text>
</comment>
<name>A0A8S2ZS41_9BILA</name>
<dbReference type="Proteomes" id="UP000676336">
    <property type="component" value="Unassembled WGS sequence"/>
</dbReference>
<dbReference type="AlphaFoldDB" id="A0A8S2ZS41"/>
<sequence length="49" mass="5214">MVSVVHIVGTPSTVSQASGAILHHTLGNGDFRVFANMYKEVTIAQTNLT</sequence>
<dbReference type="EMBL" id="CAJOBI010090502">
    <property type="protein sequence ID" value="CAF4539999.1"/>
    <property type="molecule type" value="Genomic_DNA"/>
</dbReference>
<dbReference type="Gene3D" id="3.40.50.970">
    <property type="match status" value="1"/>
</dbReference>
<proteinExistence type="predicted"/>
<dbReference type="EMBL" id="CAJOBI010116419">
    <property type="protein sequence ID" value="CAF4656895.1"/>
    <property type="molecule type" value="Genomic_DNA"/>
</dbReference>
<feature type="non-terminal residue" evidence="2">
    <location>
        <position position="1"/>
    </location>
</feature>
<protein>
    <submittedName>
        <fullName evidence="2">Uncharacterized protein</fullName>
    </submittedName>
</protein>
<gene>
    <name evidence="1" type="ORF">SMN809_LOCUS36581</name>
    <name evidence="2" type="ORF">SMN809_LOCUS41341</name>
</gene>
<evidence type="ECO:0000313" key="2">
    <source>
        <dbReference type="EMBL" id="CAF4656895.1"/>
    </source>
</evidence>
<organism evidence="2 3">
    <name type="scientific">Rotaria magnacalcarata</name>
    <dbReference type="NCBI Taxonomy" id="392030"/>
    <lineage>
        <taxon>Eukaryota</taxon>
        <taxon>Metazoa</taxon>
        <taxon>Spiralia</taxon>
        <taxon>Gnathifera</taxon>
        <taxon>Rotifera</taxon>
        <taxon>Eurotatoria</taxon>
        <taxon>Bdelloidea</taxon>
        <taxon>Philodinida</taxon>
        <taxon>Philodinidae</taxon>
        <taxon>Rotaria</taxon>
    </lineage>
</organism>
<reference evidence="2" key="1">
    <citation type="submission" date="2021-02" db="EMBL/GenBank/DDBJ databases">
        <authorList>
            <person name="Nowell W R."/>
        </authorList>
    </citation>
    <scope>NUCLEOTIDE SEQUENCE</scope>
</reference>
<accession>A0A8S2ZS41</accession>
<evidence type="ECO:0000313" key="1">
    <source>
        <dbReference type="EMBL" id="CAF4539999.1"/>
    </source>
</evidence>
<evidence type="ECO:0000313" key="3">
    <source>
        <dbReference type="Proteomes" id="UP000676336"/>
    </source>
</evidence>